<evidence type="ECO:0000313" key="2">
    <source>
        <dbReference type="EMBL" id="KAG5668590.1"/>
    </source>
</evidence>
<comment type="caution">
    <text evidence="2">The sequence shown here is derived from an EMBL/GenBank/DDBJ whole genome shotgun (WGS) entry which is preliminary data.</text>
</comment>
<dbReference type="Proteomes" id="UP001107558">
    <property type="component" value="Chromosome 4"/>
</dbReference>
<dbReference type="AlphaFoldDB" id="A0A9J6BGJ2"/>
<keyword evidence="1" id="KW-0175">Coiled coil</keyword>
<protein>
    <submittedName>
        <fullName evidence="2">Uncharacterized protein</fullName>
    </submittedName>
</protein>
<keyword evidence="3" id="KW-1185">Reference proteome</keyword>
<evidence type="ECO:0000313" key="3">
    <source>
        <dbReference type="Proteomes" id="UP001107558"/>
    </source>
</evidence>
<evidence type="ECO:0000256" key="1">
    <source>
        <dbReference type="SAM" id="Coils"/>
    </source>
</evidence>
<organism evidence="2 3">
    <name type="scientific">Polypedilum vanderplanki</name>
    <name type="common">Sleeping chironomid midge</name>
    <dbReference type="NCBI Taxonomy" id="319348"/>
    <lineage>
        <taxon>Eukaryota</taxon>
        <taxon>Metazoa</taxon>
        <taxon>Ecdysozoa</taxon>
        <taxon>Arthropoda</taxon>
        <taxon>Hexapoda</taxon>
        <taxon>Insecta</taxon>
        <taxon>Pterygota</taxon>
        <taxon>Neoptera</taxon>
        <taxon>Endopterygota</taxon>
        <taxon>Diptera</taxon>
        <taxon>Nematocera</taxon>
        <taxon>Chironomoidea</taxon>
        <taxon>Chironomidae</taxon>
        <taxon>Chironominae</taxon>
        <taxon>Polypedilum</taxon>
        <taxon>Polypedilum</taxon>
    </lineage>
</organism>
<dbReference type="EMBL" id="JADBJN010000004">
    <property type="protein sequence ID" value="KAG5668590.1"/>
    <property type="molecule type" value="Genomic_DNA"/>
</dbReference>
<accession>A0A9J6BGJ2</accession>
<gene>
    <name evidence="2" type="ORF">PVAND_016526</name>
</gene>
<feature type="coiled-coil region" evidence="1">
    <location>
        <begin position="58"/>
        <end position="85"/>
    </location>
</feature>
<reference evidence="2" key="1">
    <citation type="submission" date="2021-03" db="EMBL/GenBank/DDBJ databases">
        <title>Chromosome level genome of the anhydrobiotic midge Polypedilum vanderplanki.</title>
        <authorList>
            <person name="Yoshida Y."/>
            <person name="Kikawada T."/>
            <person name="Gusev O."/>
        </authorList>
    </citation>
    <scope>NUCLEOTIDE SEQUENCE</scope>
    <source>
        <strain evidence="2">NIAS01</strain>
        <tissue evidence="2">Whole body or cell culture</tissue>
    </source>
</reference>
<sequence length="160" mass="19043">MVNLPSIHIEQATTASLKKKTQVFNLSSIKSSMKKANNYKPRPMAISKTDQIKKPTFLNSIKEKIEFAKAKMMERTEKVEKIEEKNFEGDLYEIDISKLFIIPKNKIRPDLIVKFKKIDLKERERIEKLEKLKRKRSIENYYLNDEIATIEKHQEKKRKF</sequence>
<name>A0A9J6BGJ2_POLVA</name>
<proteinExistence type="predicted"/>